<accession>A0AC61MZS3</accession>
<organism evidence="1 2">
    <name type="scientific">Aristaeella hokkaidonensis</name>
    <dbReference type="NCBI Taxonomy" id="3046382"/>
    <lineage>
        <taxon>Bacteria</taxon>
        <taxon>Bacillati</taxon>
        <taxon>Bacillota</taxon>
        <taxon>Clostridia</taxon>
        <taxon>Eubacteriales</taxon>
        <taxon>Aristaeellaceae</taxon>
        <taxon>Aristaeella</taxon>
    </lineage>
</organism>
<protein>
    <submittedName>
        <fullName evidence="1">Uncharacterized protein</fullName>
    </submittedName>
</protein>
<dbReference type="Proteomes" id="UP000682782">
    <property type="component" value="Chromosome"/>
</dbReference>
<dbReference type="EMBL" id="CP068393">
    <property type="protein sequence ID" value="QUC67903.1"/>
    <property type="molecule type" value="Genomic_DNA"/>
</dbReference>
<proteinExistence type="predicted"/>
<sequence length="98" mass="11245">MFEPKIRNSQTDLLMKAILTLKSEEDAYRFFEDICTIPEIKSISQRLEVAYLLDRKETYQKIAEETGASSATISRVNRSLSYGADGYRRVLDAMGEEK</sequence>
<gene>
    <name evidence="1" type="ORF">JYE49_04175</name>
</gene>
<evidence type="ECO:0000313" key="2">
    <source>
        <dbReference type="Proteomes" id="UP000682782"/>
    </source>
</evidence>
<reference evidence="1" key="1">
    <citation type="submission" date="2021-01" db="EMBL/GenBank/DDBJ databases">
        <title>Complete genome sequence of Clostridiales bacterium R-7.</title>
        <authorList>
            <person name="Mahoney-Kurpe S.C."/>
            <person name="Palevich N."/>
            <person name="Koike S."/>
            <person name="Moon C.D."/>
            <person name="Attwood G.T."/>
        </authorList>
    </citation>
    <scope>NUCLEOTIDE SEQUENCE</scope>
    <source>
        <strain evidence="1">R-7</strain>
    </source>
</reference>
<evidence type="ECO:0000313" key="1">
    <source>
        <dbReference type="EMBL" id="QUC67903.1"/>
    </source>
</evidence>
<keyword evidence="2" id="KW-1185">Reference proteome</keyword>
<name>A0AC61MZS3_9FIRM</name>